<feature type="binding site" evidence="4">
    <location>
        <begin position="113"/>
        <end position="118"/>
    </location>
    <ligand>
        <name>acetyl-CoA</name>
        <dbReference type="ChEBI" id="CHEBI:57288"/>
    </ligand>
</feature>
<evidence type="ECO:0000259" key="5">
    <source>
        <dbReference type="PROSITE" id="PS51186"/>
    </source>
</evidence>
<evidence type="ECO:0000256" key="2">
    <source>
        <dbReference type="ARBA" id="ARBA00022679"/>
    </source>
</evidence>
<dbReference type="InterPro" id="IPR022902">
    <property type="entry name" value="NAcTrfase_Eis"/>
</dbReference>
<dbReference type="NCBIfam" id="NF002367">
    <property type="entry name" value="PRK01346.1-4"/>
    <property type="match status" value="1"/>
</dbReference>
<evidence type="ECO:0000256" key="4">
    <source>
        <dbReference type="HAMAP-Rule" id="MF_01812"/>
    </source>
</evidence>
<evidence type="ECO:0000313" key="7">
    <source>
        <dbReference type="Proteomes" id="UP000295818"/>
    </source>
</evidence>
<dbReference type="Pfam" id="PF13527">
    <property type="entry name" value="Acetyltransf_9"/>
    <property type="match status" value="1"/>
</dbReference>
<dbReference type="RefSeq" id="WP_132191034.1">
    <property type="nucleotide sequence ID" value="NZ_SLWM01000009.1"/>
</dbReference>
<gene>
    <name evidence="6" type="ORF">EV644_10971</name>
</gene>
<proteinExistence type="inferred from homology"/>
<protein>
    <submittedName>
        <fullName evidence="6">Acetyltransferase</fullName>
    </submittedName>
</protein>
<dbReference type="SUPFAM" id="SSF55718">
    <property type="entry name" value="SCP-like"/>
    <property type="match status" value="1"/>
</dbReference>
<dbReference type="EMBL" id="SLWM01000009">
    <property type="protein sequence ID" value="TCO20052.1"/>
    <property type="molecule type" value="Genomic_DNA"/>
</dbReference>
<comment type="caution">
    <text evidence="4">Lacks conserved residue(s) required for the propagation of feature annotation.</text>
</comment>
<dbReference type="PANTHER" id="PTHR37817">
    <property type="entry name" value="N-ACETYLTRANSFERASE EIS"/>
    <property type="match status" value="1"/>
</dbReference>
<accession>A0ABY2BHN9</accession>
<dbReference type="Pfam" id="PF13530">
    <property type="entry name" value="SCP2_2"/>
    <property type="match status" value="1"/>
</dbReference>
<dbReference type="InterPro" id="IPR000182">
    <property type="entry name" value="GNAT_dom"/>
</dbReference>
<comment type="similarity">
    <text evidence="1 4">Belongs to the acetyltransferase Eis family.</text>
</comment>
<dbReference type="InterPro" id="IPR016181">
    <property type="entry name" value="Acyl_CoA_acyltransferase"/>
</dbReference>
<dbReference type="SUPFAM" id="SSF55729">
    <property type="entry name" value="Acyl-CoA N-acyltransferases (Nat)"/>
    <property type="match status" value="1"/>
</dbReference>
<feature type="active site" description="Proton donor" evidence="4">
    <location>
        <position position="146"/>
    </location>
</feature>
<evidence type="ECO:0000256" key="3">
    <source>
        <dbReference type="ARBA" id="ARBA00023315"/>
    </source>
</evidence>
<evidence type="ECO:0000313" key="6">
    <source>
        <dbReference type="EMBL" id="TCO20052.1"/>
    </source>
</evidence>
<dbReference type="Gene3D" id="3.30.1050.10">
    <property type="entry name" value="SCP2 sterol-binding domain"/>
    <property type="match status" value="1"/>
</dbReference>
<dbReference type="InterPro" id="IPR025559">
    <property type="entry name" value="Eis_dom"/>
</dbReference>
<feature type="domain" description="N-acetyltransferase" evidence="5">
    <location>
        <begin position="3"/>
        <end position="171"/>
    </location>
</feature>
<dbReference type="PROSITE" id="PS51186">
    <property type="entry name" value="GNAT"/>
    <property type="match status" value="1"/>
</dbReference>
<keyword evidence="3 4" id="KW-0012">Acyltransferase</keyword>
<dbReference type="InterPro" id="IPR041380">
    <property type="entry name" value="Acetyltransf_17"/>
</dbReference>
<dbReference type="PANTHER" id="PTHR37817:SF1">
    <property type="entry name" value="N-ACETYLTRANSFERASE EIS"/>
    <property type="match status" value="1"/>
</dbReference>
<organism evidence="6 7">
    <name type="scientific">Kribbella orskensis</name>
    <dbReference type="NCBI Taxonomy" id="2512216"/>
    <lineage>
        <taxon>Bacteria</taxon>
        <taxon>Bacillati</taxon>
        <taxon>Actinomycetota</taxon>
        <taxon>Actinomycetes</taxon>
        <taxon>Propionibacteriales</taxon>
        <taxon>Kribbellaceae</taxon>
        <taxon>Kribbella</taxon>
    </lineage>
</organism>
<dbReference type="HAMAP" id="MF_01812">
    <property type="entry name" value="Eis"/>
    <property type="match status" value="1"/>
</dbReference>
<reference evidence="6 7" key="1">
    <citation type="journal article" date="2015" name="Stand. Genomic Sci.">
        <title>Genomic Encyclopedia of Bacterial and Archaeal Type Strains, Phase III: the genomes of soil and plant-associated and newly described type strains.</title>
        <authorList>
            <person name="Whitman W.B."/>
            <person name="Woyke T."/>
            <person name="Klenk H.P."/>
            <person name="Zhou Y."/>
            <person name="Lilburn T.G."/>
            <person name="Beck B.J."/>
            <person name="De Vos P."/>
            <person name="Vandamme P."/>
            <person name="Eisen J.A."/>
            <person name="Garrity G."/>
            <person name="Hugenholtz P."/>
            <person name="Kyrpides N.C."/>
        </authorList>
    </citation>
    <scope>NUCLEOTIDE SEQUENCE [LARGE SCALE GENOMIC DNA]</scope>
    <source>
        <strain evidence="6 7">VKM Ac-2538</strain>
    </source>
</reference>
<keyword evidence="7" id="KW-1185">Reference proteome</keyword>
<comment type="subunit">
    <text evidence="4">Homohexamer; trimer of dimers.</text>
</comment>
<sequence>MAIEFRPVTESEIRDYLRVLPYVNGLPQEEPRPSAWYAGHAAWPPQPAPASDEDLDRYAEEVRSDWFRPQAAFVDGRLVGASAIVSVEVTIPGLRQIPMGGVTSTAVMATHRRKGLLRGIMTAMLTDCREHGEFLVGLSASEGSIYGRYGFSPATFQERWELQRTEAKFREPVQDSGELDLVDSSTAAEVWPVLHEQLRARRVGEISPLPGKWDGLAANALPPDGSGPARHLVHRDDDGVVDGAAIFRLPWSPDPALAGALEVEAFEALNLDAYRALWGLLTDFDLTNRVVAAKRPVVEPLRWMLASQRAMRVTRTRDNLWLRILDVTAALEARAYAVPGSLVLEVSDDLCEWNAGRWRLDAGPDGATCTAAPAALVDISLSTTELGSLYLGGVSPGDLLAAGRISEHRPGAISVLGGMLRQDTAPHNAVGF</sequence>
<feature type="active site" description="Proton acceptor; via carboxylate" evidence="4">
    <location>
        <position position="432"/>
    </location>
</feature>
<dbReference type="Pfam" id="PF17668">
    <property type="entry name" value="Acetyltransf_17"/>
    <property type="match status" value="1"/>
</dbReference>
<comment type="caution">
    <text evidence="6">The sequence shown here is derived from an EMBL/GenBank/DDBJ whole genome shotgun (WGS) entry which is preliminary data.</text>
</comment>
<dbReference type="InterPro" id="IPR051554">
    <property type="entry name" value="Acetyltransferase_Eis"/>
</dbReference>
<keyword evidence="2 4" id="KW-0808">Transferase</keyword>
<evidence type="ECO:0000256" key="1">
    <source>
        <dbReference type="ARBA" id="ARBA00009213"/>
    </source>
</evidence>
<dbReference type="Gene3D" id="3.40.630.30">
    <property type="match status" value="2"/>
</dbReference>
<dbReference type="Proteomes" id="UP000295818">
    <property type="component" value="Unassembled WGS sequence"/>
</dbReference>
<feature type="binding site" evidence="4">
    <location>
        <begin position="141"/>
        <end position="142"/>
    </location>
    <ligand>
        <name>acetyl-CoA</name>
        <dbReference type="ChEBI" id="CHEBI:57288"/>
    </ligand>
</feature>
<dbReference type="InterPro" id="IPR036527">
    <property type="entry name" value="SCP2_sterol-bd_dom_sf"/>
</dbReference>
<name>A0ABY2BHN9_9ACTN</name>